<keyword evidence="2" id="KW-1185">Reference proteome</keyword>
<gene>
    <name evidence="1" type="ORF">RFULGI_LOCUS11715</name>
</gene>
<protein>
    <submittedName>
        <fullName evidence="1">3885_t:CDS:1</fullName>
    </submittedName>
</protein>
<accession>A0A9N9I8E5</accession>
<sequence length="107" mass="12578">PSVTNNDIIVEINDDDAQDLFDNDISDEEKEEEEENEQAYMPINIDLDEFATENLLREEYNEMKNSINKEEKNDRTEVKSTIVKKAKIEEISDYLKLEKIDIDCDPF</sequence>
<evidence type="ECO:0000313" key="1">
    <source>
        <dbReference type="EMBL" id="CAG8724911.1"/>
    </source>
</evidence>
<dbReference type="AlphaFoldDB" id="A0A9N9I8E5"/>
<feature type="non-terminal residue" evidence="1">
    <location>
        <position position="107"/>
    </location>
</feature>
<organism evidence="1 2">
    <name type="scientific">Racocetra fulgida</name>
    <dbReference type="NCBI Taxonomy" id="60492"/>
    <lineage>
        <taxon>Eukaryota</taxon>
        <taxon>Fungi</taxon>
        <taxon>Fungi incertae sedis</taxon>
        <taxon>Mucoromycota</taxon>
        <taxon>Glomeromycotina</taxon>
        <taxon>Glomeromycetes</taxon>
        <taxon>Diversisporales</taxon>
        <taxon>Gigasporaceae</taxon>
        <taxon>Racocetra</taxon>
    </lineage>
</organism>
<dbReference type="OrthoDB" id="2488093at2759"/>
<dbReference type="EMBL" id="CAJVPZ010026184">
    <property type="protein sequence ID" value="CAG8724911.1"/>
    <property type="molecule type" value="Genomic_DNA"/>
</dbReference>
<dbReference type="Proteomes" id="UP000789396">
    <property type="component" value="Unassembled WGS sequence"/>
</dbReference>
<feature type="non-terminal residue" evidence="1">
    <location>
        <position position="1"/>
    </location>
</feature>
<proteinExistence type="predicted"/>
<comment type="caution">
    <text evidence="1">The sequence shown here is derived from an EMBL/GenBank/DDBJ whole genome shotgun (WGS) entry which is preliminary data.</text>
</comment>
<evidence type="ECO:0000313" key="2">
    <source>
        <dbReference type="Proteomes" id="UP000789396"/>
    </source>
</evidence>
<name>A0A9N9I8E5_9GLOM</name>
<reference evidence="1" key="1">
    <citation type="submission" date="2021-06" db="EMBL/GenBank/DDBJ databases">
        <authorList>
            <person name="Kallberg Y."/>
            <person name="Tangrot J."/>
            <person name="Rosling A."/>
        </authorList>
    </citation>
    <scope>NUCLEOTIDE SEQUENCE</scope>
    <source>
        <strain evidence="1">IN212</strain>
    </source>
</reference>